<evidence type="ECO:0000256" key="6">
    <source>
        <dbReference type="SAM" id="Phobius"/>
    </source>
</evidence>
<dbReference type="SUPFAM" id="SSF49478">
    <property type="entry name" value="Cna protein B-type domain"/>
    <property type="match status" value="1"/>
</dbReference>
<dbReference type="Gene3D" id="2.60.40.10">
    <property type="entry name" value="Immunoglobulins"/>
    <property type="match status" value="1"/>
</dbReference>
<evidence type="ECO:0000313" key="11">
    <source>
        <dbReference type="Proteomes" id="UP000186758"/>
    </source>
</evidence>
<sequence length="523" mass="55448">MKTNKLIAAGAMALSMAMTPVASLINAMPIAAETVSNDTNHAYKAYQIFSGTQAADETGGILGQVVWGNAVNEETIKDALNADNDFNSTQGDAAKVAAALADNNSLADKFAKIAAANLKENAPATDIAANAESVELSAGYYLLVDQATTSDQVDVKGLSLLQVTKKGDITITKKNDKPTVDKKVQDETNESGANVTDQNSEYYYNADHAIGEEFKFQLTATVPANTMDKYNTYKFQFNDTISTGVDFVFNSDLKTLKGLSIKVNNVDKTNDFSTVVEGKNLTISVDNLKYLVTNAAEETTIVVTYTAKLNADAVVTNVGADGTLGNNNKVNLVYSNNPNADGEGETGKTPDETVFVGTYKLPNNKVDQDKKPLAGAKFKLQRGTEPNAEFAVIENGKVTGWNRTGTEFTSNEDGDFSVSGLDAGTYVLIETEAPAGYNKAEPTTVVLTADHTPSTTNKTDNSKVNVTLKVKDETASNVTIVNNKGGSLPETGGMGTTLIYGAGALMAAGAAVVYVTNKRTRKD</sequence>
<evidence type="ECO:0008006" key="12">
    <source>
        <dbReference type="Google" id="ProtNLM"/>
    </source>
</evidence>
<feature type="domain" description="SpaA-like prealbumin fold" evidence="9">
    <location>
        <begin position="364"/>
        <end position="457"/>
    </location>
</feature>
<dbReference type="InterPro" id="IPR013783">
    <property type="entry name" value="Ig-like_fold"/>
</dbReference>
<evidence type="ECO:0000256" key="1">
    <source>
        <dbReference type="ARBA" id="ARBA00022512"/>
    </source>
</evidence>
<feature type="compositionally biased region" description="Basic and acidic residues" evidence="5">
    <location>
        <begin position="176"/>
        <end position="186"/>
    </location>
</feature>
<proteinExistence type="predicted"/>
<dbReference type="Gene3D" id="2.60.40.740">
    <property type="match status" value="1"/>
</dbReference>
<gene>
    <name evidence="10" type="ORF">BO223_10365</name>
</gene>
<dbReference type="RefSeq" id="WP_075886003.1">
    <property type="nucleotide sequence ID" value="NZ_CAJTBG010000019.1"/>
</dbReference>
<evidence type="ECO:0000259" key="9">
    <source>
        <dbReference type="Pfam" id="PF17802"/>
    </source>
</evidence>
<dbReference type="InterPro" id="IPR041033">
    <property type="entry name" value="SpaA_PFL_dom_1"/>
</dbReference>
<dbReference type="Proteomes" id="UP000186758">
    <property type="component" value="Unassembled WGS sequence"/>
</dbReference>
<keyword evidence="4" id="KW-0572">Peptidoglycan-anchor</keyword>
<accession>A0A1Q9YHZ4</accession>
<feature type="transmembrane region" description="Helical" evidence="6">
    <location>
        <begin position="498"/>
        <end position="516"/>
    </location>
</feature>
<keyword evidence="1" id="KW-0134">Cell wall</keyword>
<feature type="chain" id="PRO_5039159054" description="Isopeptide-forming domain-containing fimbrial protein" evidence="7">
    <location>
        <begin position="23"/>
        <end position="523"/>
    </location>
</feature>
<keyword evidence="6" id="KW-0472">Membrane</keyword>
<evidence type="ECO:0000256" key="7">
    <source>
        <dbReference type="SAM" id="SignalP"/>
    </source>
</evidence>
<dbReference type="AlphaFoldDB" id="A0A1Q9YHZ4"/>
<dbReference type="InterPro" id="IPR026466">
    <property type="entry name" value="Fim_isopep_form_D2_dom"/>
</dbReference>
<keyword evidence="6" id="KW-1133">Transmembrane helix</keyword>
<protein>
    <recommendedName>
        <fullName evidence="12">Isopeptide-forming domain-containing fimbrial protein</fullName>
    </recommendedName>
</protein>
<evidence type="ECO:0000256" key="4">
    <source>
        <dbReference type="ARBA" id="ARBA00023088"/>
    </source>
</evidence>
<dbReference type="Pfam" id="PF17802">
    <property type="entry name" value="SpaA"/>
    <property type="match status" value="1"/>
</dbReference>
<reference evidence="10 11" key="1">
    <citation type="submission" date="2016-11" db="EMBL/GenBank/DDBJ databases">
        <title>Description of two novel members of the family Erysipelotrichaceae: Ileibacterium lipovorans gen. nov., sp. nov. and Dubosiella newyorkensis, gen. nov., sp. nov.</title>
        <authorList>
            <person name="Cox L.M."/>
            <person name="Sohn J."/>
            <person name="Tyrrell K.L."/>
            <person name="Citron D.M."/>
            <person name="Lawson P.A."/>
            <person name="Patel N.B."/>
            <person name="Iizumi T."/>
            <person name="Perez-Perez G.I."/>
            <person name="Goldstein E.J."/>
            <person name="Blaser M.J."/>
        </authorList>
    </citation>
    <scope>NUCLEOTIDE SEQUENCE [LARGE SCALE GENOMIC DNA]</scope>
    <source>
        <strain evidence="10 11">NYU-BL-K8</strain>
    </source>
</reference>
<dbReference type="InterPro" id="IPR019931">
    <property type="entry name" value="LPXTG_anchor"/>
</dbReference>
<keyword evidence="6" id="KW-0812">Transmembrane</keyword>
<feature type="signal peptide" evidence="7">
    <location>
        <begin position="1"/>
        <end position="22"/>
    </location>
</feature>
<evidence type="ECO:0000313" key="10">
    <source>
        <dbReference type="EMBL" id="OLU43807.1"/>
    </source>
</evidence>
<evidence type="ECO:0000256" key="5">
    <source>
        <dbReference type="SAM" id="MobiDB-lite"/>
    </source>
</evidence>
<dbReference type="Pfam" id="PF00746">
    <property type="entry name" value="Gram_pos_anchor"/>
    <property type="match status" value="1"/>
</dbReference>
<organism evidence="10 11">
    <name type="scientific">Faecalibaculum rodentium</name>
    <dbReference type="NCBI Taxonomy" id="1702221"/>
    <lineage>
        <taxon>Bacteria</taxon>
        <taxon>Bacillati</taxon>
        <taxon>Bacillota</taxon>
        <taxon>Erysipelotrichia</taxon>
        <taxon>Erysipelotrichales</taxon>
        <taxon>Erysipelotrichaceae</taxon>
        <taxon>Faecalibaculum</taxon>
    </lineage>
</organism>
<dbReference type="NCBIfam" id="TIGR04226">
    <property type="entry name" value="RrgB_K2N_iso_D2"/>
    <property type="match status" value="1"/>
</dbReference>
<evidence type="ECO:0000259" key="8">
    <source>
        <dbReference type="Pfam" id="PF00746"/>
    </source>
</evidence>
<keyword evidence="2" id="KW-0964">Secreted</keyword>
<comment type="caution">
    <text evidence="10">The sequence shown here is derived from an EMBL/GenBank/DDBJ whole genome shotgun (WGS) entry which is preliminary data.</text>
</comment>
<feature type="region of interest" description="Disordered" evidence="5">
    <location>
        <begin position="176"/>
        <end position="195"/>
    </location>
</feature>
<evidence type="ECO:0000256" key="2">
    <source>
        <dbReference type="ARBA" id="ARBA00022525"/>
    </source>
</evidence>
<evidence type="ECO:0000256" key="3">
    <source>
        <dbReference type="ARBA" id="ARBA00022729"/>
    </source>
</evidence>
<feature type="domain" description="Gram-positive cocci surface proteins LPxTG" evidence="8">
    <location>
        <begin position="481"/>
        <end position="520"/>
    </location>
</feature>
<name>A0A1Q9YHZ4_9FIRM</name>
<keyword evidence="3 7" id="KW-0732">Signal</keyword>
<dbReference type="EMBL" id="MPJZ01000091">
    <property type="protein sequence ID" value="OLU43807.1"/>
    <property type="molecule type" value="Genomic_DNA"/>
</dbReference>
<dbReference type="NCBIfam" id="TIGR01167">
    <property type="entry name" value="LPXTG_anchor"/>
    <property type="match status" value="1"/>
</dbReference>